<dbReference type="EMBL" id="ML122261">
    <property type="protein sequence ID" value="RPD61572.1"/>
    <property type="molecule type" value="Genomic_DNA"/>
</dbReference>
<dbReference type="Proteomes" id="UP000313359">
    <property type="component" value="Unassembled WGS sequence"/>
</dbReference>
<evidence type="ECO:0000313" key="3">
    <source>
        <dbReference type="Proteomes" id="UP000313359"/>
    </source>
</evidence>
<protein>
    <submittedName>
        <fullName evidence="2">Uncharacterized protein</fullName>
    </submittedName>
</protein>
<feature type="compositionally biased region" description="Low complexity" evidence="1">
    <location>
        <begin position="284"/>
        <end position="296"/>
    </location>
</feature>
<evidence type="ECO:0000256" key="1">
    <source>
        <dbReference type="SAM" id="MobiDB-lite"/>
    </source>
</evidence>
<feature type="region of interest" description="Disordered" evidence="1">
    <location>
        <begin position="269"/>
        <end position="358"/>
    </location>
</feature>
<name>A0A5C2SCR2_9APHY</name>
<keyword evidence="3" id="KW-1185">Reference proteome</keyword>
<accession>A0A5C2SCR2</accession>
<feature type="compositionally biased region" description="Basic and acidic residues" evidence="1">
    <location>
        <begin position="341"/>
        <end position="358"/>
    </location>
</feature>
<dbReference type="STRING" id="1328759.A0A5C2SCR2"/>
<evidence type="ECO:0000313" key="2">
    <source>
        <dbReference type="EMBL" id="RPD61572.1"/>
    </source>
</evidence>
<gene>
    <name evidence="2" type="ORF">L227DRAFT_652332</name>
</gene>
<sequence>MQRCVELSRVPKSHGVRGIQFKRTTPGSIGHIWNANKPPPKHRVLDPSHPALDYTPSQFAKAFPWRACPGFAIRAIPKGLLEKPPIVFPDPPFTFTPVRSADAKDGRHGNGRVNMSLMTIAQKSTGSRVLRVNVTNKLKTAVSLVVMRGADVEKNKDGQERIVFGEERTGDSWVLSDWTYICRPSLEFNRMPYSALVPPLRSTLRDIVLQGRRFERAWWGRSVTESQKAQQKHAQKRVNRKDTVAVEPVKDAVAEQLINVIETAPAVYDESSEPSYVPAETTTSSPPLSSPSVNSPATAQTDSRPKESAPLHGLDAMLKRMRSRLPASPSRPTPNASPSRLRVDGRASTREPAARVRS</sequence>
<organism evidence="2 3">
    <name type="scientific">Lentinus tigrinus ALCF2SS1-6</name>
    <dbReference type="NCBI Taxonomy" id="1328759"/>
    <lineage>
        <taxon>Eukaryota</taxon>
        <taxon>Fungi</taxon>
        <taxon>Dikarya</taxon>
        <taxon>Basidiomycota</taxon>
        <taxon>Agaricomycotina</taxon>
        <taxon>Agaricomycetes</taxon>
        <taxon>Polyporales</taxon>
        <taxon>Polyporaceae</taxon>
        <taxon>Lentinus</taxon>
    </lineage>
</organism>
<dbReference type="OrthoDB" id="3265918at2759"/>
<reference evidence="2" key="1">
    <citation type="journal article" date="2018" name="Genome Biol. Evol.">
        <title>Genomics and development of Lentinus tigrinus, a white-rot wood-decaying mushroom with dimorphic fruiting bodies.</title>
        <authorList>
            <person name="Wu B."/>
            <person name="Xu Z."/>
            <person name="Knudson A."/>
            <person name="Carlson A."/>
            <person name="Chen N."/>
            <person name="Kovaka S."/>
            <person name="LaButti K."/>
            <person name="Lipzen A."/>
            <person name="Pennachio C."/>
            <person name="Riley R."/>
            <person name="Schakwitz W."/>
            <person name="Umezawa K."/>
            <person name="Ohm R.A."/>
            <person name="Grigoriev I.V."/>
            <person name="Nagy L.G."/>
            <person name="Gibbons J."/>
            <person name="Hibbett D."/>
        </authorList>
    </citation>
    <scope>NUCLEOTIDE SEQUENCE [LARGE SCALE GENOMIC DNA]</scope>
    <source>
        <strain evidence="2">ALCF2SS1-6</strain>
    </source>
</reference>
<dbReference type="AlphaFoldDB" id="A0A5C2SCR2"/>
<proteinExistence type="predicted"/>